<organism evidence="8 9">
    <name type="scientific">Sphingomonas oligophenolica</name>
    <dbReference type="NCBI Taxonomy" id="301154"/>
    <lineage>
        <taxon>Bacteria</taxon>
        <taxon>Pseudomonadati</taxon>
        <taxon>Pseudomonadota</taxon>
        <taxon>Alphaproteobacteria</taxon>
        <taxon>Sphingomonadales</taxon>
        <taxon>Sphingomonadaceae</taxon>
        <taxon>Sphingomonas</taxon>
    </lineage>
</organism>
<evidence type="ECO:0000256" key="5">
    <source>
        <dbReference type="ARBA" id="ARBA00022764"/>
    </source>
</evidence>
<gene>
    <name evidence="8" type="ORF">ABC974_13020</name>
</gene>
<dbReference type="InterPro" id="IPR015943">
    <property type="entry name" value="WD40/YVTN_repeat-like_dom_sf"/>
</dbReference>
<evidence type="ECO:0000256" key="7">
    <source>
        <dbReference type="ARBA" id="ARBA00023002"/>
    </source>
</evidence>
<evidence type="ECO:0000256" key="2">
    <source>
        <dbReference type="ARBA" id="ARBA00010548"/>
    </source>
</evidence>
<name>A0ABU9Y443_9SPHN</name>
<accession>A0ABU9Y443</accession>
<dbReference type="Gene3D" id="2.130.10.10">
    <property type="entry name" value="YVTN repeat-like/Quinoprotein amine dehydrogenase"/>
    <property type="match status" value="1"/>
</dbReference>
<keyword evidence="6" id="KW-0249">Electron transport</keyword>
<dbReference type="PANTHER" id="PTHR47197">
    <property type="entry name" value="PROTEIN NIRF"/>
    <property type="match status" value="1"/>
</dbReference>
<protein>
    <submittedName>
        <fullName evidence="8">Amine dehydrogenase large subunit</fullName>
    </submittedName>
</protein>
<dbReference type="Proteomes" id="UP001419910">
    <property type="component" value="Unassembled WGS sequence"/>
</dbReference>
<evidence type="ECO:0000256" key="4">
    <source>
        <dbReference type="ARBA" id="ARBA00022729"/>
    </source>
</evidence>
<dbReference type="EMBL" id="JBDIME010000010">
    <property type="protein sequence ID" value="MEN2790554.1"/>
    <property type="molecule type" value="Genomic_DNA"/>
</dbReference>
<dbReference type="RefSeq" id="WP_343888301.1">
    <property type="nucleotide sequence ID" value="NZ_BAAAEH010000008.1"/>
</dbReference>
<dbReference type="SUPFAM" id="SSF50969">
    <property type="entry name" value="YVTN repeat-like/Quinoprotein amine dehydrogenase"/>
    <property type="match status" value="1"/>
</dbReference>
<keyword evidence="3" id="KW-0813">Transport</keyword>
<proteinExistence type="inferred from homology"/>
<comment type="caution">
    <text evidence="8">The sequence shown here is derived from an EMBL/GenBank/DDBJ whole genome shotgun (WGS) entry which is preliminary data.</text>
</comment>
<dbReference type="Pfam" id="PF06433">
    <property type="entry name" value="Me-amine-dh_H"/>
    <property type="match status" value="1"/>
</dbReference>
<comment type="similarity">
    <text evidence="2">Belongs to the aromatic amine dehydrogenase heavy chain family.</text>
</comment>
<evidence type="ECO:0000313" key="9">
    <source>
        <dbReference type="Proteomes" id="UP001419910"/>
    </source>
</evidence>
<keyword evidence="7" id="KW-0560">Oxidoreductase</keyword>
<keyword evidence="5" id="KW-0574">Periplasm</keyword>
<dbReference type="PANTHER" id="PTHR47197:SF3">
    <property type="entry name" value="DIHYDRO-HEME D1 DEHYDROGENASE"/>
    <property type="match status" value="1"/>
</dbReference>
<sequence length="390" mass="41545">MKFAAIEKLSAASAVMLALSSVAGIGRAETRASVAPEQSEVATLSAPKPSWIFVNRGFVFPGAAIYDTATGKMLGMVETSLLADMAIDPAGKYYYVSETMWTKGWRGTRQDMVTIYDSAGLKLQTEIAMPGRILIGGRRNNFVVSDDGKTAFVYNLSPASSVNVIDLVKRKFVRTVELPGCASLIPNPGVGFSALCSDGTIATVAIGGAKPVTTRSASFFSATDDPIFDNFAYDKGTREAVFLSYTGQVYTAKMGATPTVSAPFSLQAAAGVRPGDTRPLDTNWYPGGGQQLALHRATGHLYVLMHMGEYWSHKAPGTEIWELDVAAKKVVKRVALEEPASTIEVTQEAAPKVIVSGESGTVHILDAKSWEEKFKLEKAGSGIILAADPS</sequence>
<dbReference type="InterPro" id="IPR009451">
    <property type="entry name" value="Metamine_DH_Hvc"/>
</dbReference>
<comment type="subcellular location">
    <subcellularLocation>
        <location evidence="1">Periplasm</location>
    </subcellularLocation>
</comment>
<evidence type="ECO:0000256" key="1">
    <source>
        <dbReference type="ARBA" id="ARBA00004418"/>
    </source>
</evidence>
<keyword evidence="4" id="KW-0732">Signal</keyword>
<keyword evidence="9" id="KW-1185">Reference proteome</keyword>
<evidence type="ECO:0000313" key="8">
    <source>
        <dbReference type="EMBL" id="MEN2790554.1"/>
    </source>
</evidence>
<evidence type="ECO:0000256" key="6">
    <source>
        <dbReference type="ARBA" id="ARBA00022982"/>
    </source>
</evidence>
<dbReference type="InterPro" id="IPR051200">
    <property type="entry name" value="Host-pathogen_enzymatic-act"/>
</dbReference>
<reference evidence="8 9" key="1">
    <citation type="submission" date="2024-05" db="EMBL/GenBank/DDBJ databases">
        <authorList>
            <person name="Liu Q."/>
            <person name="Xin Y.-H."/>
        </authorList>
    </citation>
    <scope>NUCLEOTIDE SEQUENCE [LARGE SCALE GENOMIC DNA]</scope>
    <source>
        <strain evidence="8 9">CGMCC 1.10181</strain>
    </source>
</reference>
<dbReference type="InterPro" id="IPR011044">
    <property type="entry name" value="Quino_amine_DH_bsu"/>
</dbReference>
<evidence type="ECO:0000256" key="3">
    <source>
        <dbReference type="ARBA" id="ARBA00022448"/>
    </source>
</evidence>